<dbReference type="Pfam" id="PF09250">
    <property type="entry name" value="Prim-Pol"/>
    <property type="match status" value="1"/>
</dbReference>
<dbReference type="InterPro" id="IPR014820">
    <property type="entry name" value="PriCT_1"/>
</dbReference>
<organism evidence="3 4">
    <name type="scientific">Microbacterium esteraromaticum</name>
    <dbReference type="NCBI Taxonomy" id="57043"/>
    <lineage>
        <taxon>Bacteria</taxon>
        <taxon>Bacillati</taxon>
        <taxon>Actinomycetota</taxon>
        <taxon>Actinomycetes</taxon>
        <taxon>Micrococcales</taxon>
        <taxon>Microbacteriaceae</taxon>
        <taxon>Microbacterium</taxon>
    </lineage>
</organism>
<name>A0A1R4KBB0_9MICO</name>
<dbReference type="SUPFAM" id="SSF56747">
    <property type="entry name" value="Prim-pol domain"/>
    <property type="match status" value="1"/>
</dbReference>
<dbReference type="InterPro" id="IPR015330">
    <property type="entry name" value="DNA_primase/pol_bifunc_N"/>
</dbReference>
<gene>
    <name evidence="3" type="ORF">FM104_11460</name>
</gene>
<feature type="domain" description="DNA primase/polymerase bifunctional N-terminal" evidence="2">
    <location>
        <begin position="23"/>
        <end position="198"/>
    </location>
</feature>
<dbReference type="Proteomes" id="UP000196320">
    <property type="component" value="Unassembled WGS sequence"/>
</dbReference>
<dbReference type="EMBL" id="FUKO01000029">
    <property type="protein sequence ID" value="SJN41528.1"/>
    <property type="molecule type" value="Genomic_DNA"/>
</dbReference>
<proteinExistence type="predicted"/>
<evidence type="ECO:0000259" key="1">
    <source>
        <dbReference type="SMART" id="SM00942"/>
    </source>
</evidence>
<dbReference type="SMART" id="SM00942">
    <property type="entry name" value="PriCT_1"/>
    <property type="match status" value="1"/>
</dbReference>
<reference evidence="3 4" key="1">
    <citation type="submission" date="2017-02" db="EMBL/GenBank/DDBJ databases">
        <authorList>
            <person name="Peterson S.W."/>
        </authorList>
    </citation>
    <scope>NUCLEOTIDE SEQUENCE [LARGE SCALE GENOMIC DNA]</scope>
    <source>
        <strain evidence="3 4">B Mb 05.01</strain>
    </source>
</reference>
<protein>
    <submittedName>
        <fullName evidence="3">Phage replication protein # ACLAME 208</fullName>
    </submittedName>
</protein>
<evidence type="ECO:0000259" key="2">
    <source>
        <dbReference type="SMART" id="SM00943"/>
    </source>
</evidence>
<feature type="domain" description="Primase C-terminal 1" evidence="1">
    <location>
        <begin position="211"/>
        <end position="274"/>
    </location>
</feature>
<dbReference type="RefSeq" id="WP_179206766.1">
    <property type="nucleotide sequence ID" value="NZ_FUKO01000029.1"/>
</dbReference>
<evidence type="ECO:0000313" key="4">
    <source>
        <dbReference type="Proteomes" id="UP000196320"/>
    </source>
</evidence>
<sequence>MVQLREVMAALHERPPAALRDAALAYAATGLPVFPCVPGGKTPLTHNGFQEATTATRRIRGWWAWQPAANIGIATGHGVDVLDIDVHPGGDGYQVLQRLHRDGLVSGALQSVRSPSGGVHLYFPSDPARPQRTWARGTSHVDFRGTGGYIIAPPSAIAVAGTVRRYETIALGGTGSPVDAEAIRELLTPPRPPRPRPVIGASPGPATQRLAGWLAGAVEGNRNSSLFWAACRLAELGMDEPGILDALDGPALTAGLGEREIEATIRSAWRTVRLTPDASPAGSRFRSSREAVAR</sequence>
<dbReference type="AlphaFoldDB" id="A0A1R4KBB0"/>
<evidence type="ECO:0000313" key="3">
    <source>
        <dbReference type="EMBL" id="SJN41528.1"/>
    </source>
</evidence>
<keyword evidence="4" id="KW-1185">Reference proteome</keyword>
<accession>A0A1R4KBB0</accession>
<dbReference type="CDD" id="cd04859">
    <property type="entry name" value="Prim_Pol"/>
    <property type="match status" value="1"/>
</dbReference>
<dbReference type="Pfam" id="PF08708">
    <property type="entry name" value="PriCT_1"/>
    <property type="match status" value="1"/>
</dbReference>
<dbReference type="SMART" id="SM00943">
    <property type="entry name" value="Prim-Pol"/>
    <property type="match status" value="1"/>
</dbReference>